<evidence type="ECO:0000313" key="2">
    <source>
        <dbReference type="EMBL" id="QJH95989.1"/>
    </source>
</evidence>
<organism evidence="2">
    <name type="scientific">viral metagenome</name>
    <dbReference type="NCBI Taxonomy" id="1070528"/>
    <lineage>
        <taxon>unclassified sequences</taxon>
        <taxon>metagenomes</taxon>
        <taxon>organismal metagenomes</taxon>
    </lineage>
</organism>
<evidence type="ECO:0000256" key="1">
    <source>
        <dbReference type="SAM" id="MobiDB-lite"/>
    </source>
</evidence>
<sequence length="642" mass="70208">MTPDEERAALVEEFRARNRERDELEQIKALSRDELPPQEPLPPVDPVDIPPYREPEGAAQGNPYSGMSEPEYQAETADRVAVRQFGGAGGAPPADVVERRAWLDAHAAPSDPDYPPAAPPTPQMPPGGQPPQLGQPGAPPRPVARPGGGGQGYYQRGVPDVQPVDREKVGAELEALELDRLAGRVDTATYRRKKQEFLSLLDPTKADVARNMTPQQLIAAGMRSKHAAEQAALSGEMAGLDAQSAAAVGRQASIQDALGQVDEVRQNYAEKQKKYQDEFEGHMAKYERNLELFRADKIDPDRFWKRQDTGTQVAMVLAGVLGAVASVFFKNLRGQNMPLQMINRAIDRDMEAQKADMARGDRALGRERGILGMWNKALGDLPQAEAAARIQIYDVLSKKIDAMTSGYQAPALKAKAEALKQQLGHAQEAERANLLAQFKLGAQKAAAGAARAKPMMAGGWQPVGDMSGSIVGNGNDAFLVWKGGRSGTDKLRDKHASYMAANESLARLEQLVNQPGWYMNPKNVAEARQLKQQAVTEYRHQNYGAALTATENKEFEKFSFDVDSPTEIGAQTLPDRVTRTREFFSRAHSHQMQTYGATPIQVGIGVTVDPKTRQEREGPVYRYVRPDTPQGRTVQPAPGAAK</sequence>
<feature type="compositionally biased region" description="Pro residues" evidence="1">
    <location>
        <begin position="112"/>
        <end position="129"/>
    </location>
</feature>
<protein>
    <submittedName>
        <fullName evidence="2">Uncharacterized protein</fullName>
    </submittedName>
</protein>
<proteinExistence type="predicted"/>
<feature type="compositionally biased region" description="Pro residues" evidence="1">
    <location>
        <begin position="37"/>
        <end position="49"/>
    </location>
</feature>
<feature type="compositionally biased region" description="Basic and acidic residues" evidence="1">
    <location>
        <begin position="26"/>
        <end position="35"/>
    </location>
</feature>
<accession>A0A6M3XE82</accession>
<reference evidence="2" key="1">
    <citation type="submission" date="2020-03" db="EMBL/GenBank/DDBJ databases">
        <title>The deep terrestrial virosphere.</title>
        <authorList>
            <person name="Holmfeldt K."/>
            <person name="Nilsson E."/>
            <person name="Simone D."/>
            <person name="Lopez-Fernandez M."/>
            <person name="Wu X."/>
            <person name="de Brujin I."/>
            <person name="Lundin D."/>
            <person name="Andersson A."/>
            <person name="Bertilsson S."/>
            <person name="Dopson M."/>
        </authorList>
    </citation>
    <scope>NUCLEOTIDE SEQUENCE</scope>
    <source>
        <strain evidence="2">TM448B00567</strain>
    </source>
</reference>
<dbReference type="EMBL" id="MT144636">
    <property type="protein sequence ID" value="QJH95989.1"/>
    <property type="molecule type" value="Genomic_DNA"/>
</dbReference>
<feature type="region of interest" description="Disordered" evidence="1">
    <location>
        <begin position="612"/>
        <end position="642"/>
    </location>
</feature>
<gene>
    <name evidence="2" type="ORF">TM448B00567_0010</name>
</gene>
<feature type="region of interest" description="Disordered" evidence="1">
    <location>
        <begin position="26"/>
        <end position="161"/>
    </location>
</feature>
<dbReference type="AlphaFoldDB" id="A0A6M3XE82"/>
<name>A0A6M3XE82_9ZZZZ</name>